<dbReference type="EnsemblPlants" id="AET6Gv20712000.9">
    <property type="protein sequence ID" value="AET6Gv20712000.9"/>
    <property type="gene ID" value="AET6Gv20712000"/>
</dbReference>
<dbReference type="Gramene" id="AET6Gv20712000.1">
    <property type="protein sequence ID" value="AET6Gv20712000.1"/>
    <property type="gene ID" value="AET6Gv20712000"/>
</dbReference>
<evidence type="ECO:0000313" key="1">
    <source>
        <dbReference type="EnsemblPlants" id="AET6Gv20712000.9"/>
    </source>
</evidence>
<dbReference type="Proteomes" id="UP000015105">
    <property type="component" value="Chromosome 6D"/>
</dbReference>
<accession>A0A453PES4</accession>
<protein>
    <submittedName>
        <fullName evidence="1">Uncharacterized protein</fullName>
    </submittedName>
</protein>
<proteinExistence type="predicted"/>
<evidence type="ECO:0000313" key="2">
    <source>
        <dbReference type="Proteomes" id="UP000015105"/>
    </source>
</evidence>
<dbReference type="Gramene" id="AET6Gv20712000.9">
    <property type="protein sequence ID" value="AET6Gv20712000.9"/>
    <property type="gene ID" value="AET6Gv20712000"/>
</dbReference>
<reference evidence="1" key="4">
    <citation type="submission" date="2019-03" db="UniProtKB">
        <authorList>
            <consortium name="EnsemblPlants"/>
        </authorList>
    </citation>
    <scope>IDENTIFICATION</scope>
</reference>
<reference evidence="1" key="3">
    <citation type="journal article" date="2017" name="Nature">
        <title>Genome sequence of the progenitor of the wheat D genome Aegilops tauschii.</title>
        <authorList>
            <person name="Luo M.C."/>
            <person name="Gu Y.Q."/>
            <person name="Puiu D."/>
            <person name="Wang H."/>
            <person name="Twardziok S.O."/>
            <person name="Deal K.R."/>
            <person name="Huo N."/>
            <person name="Zhu T."/>
            <person name="Wang L."/>
            <person name="Wang Y."/>
            <person name="McGuire P.E."/>
            <person name="Liu S."/>
            <person name="Long H."/>
            <person name="Ramasamy R.K."/>
            <person name="Rodriguez J.C."/>
            <person name="Van S.L."/>
            <person name="Yuan L."/>
            <person name="Wang Z."/>
            <person name="Xia Z."/>
            <person name="Xiao L."/>
            <person name="Anderson O.D."/>
            <person name="Ouyang S."/>
            <person name="Liang Y."/>
            <person name="Zimin A.V."/>
            <person name="Pertea G."/>
            <person name="Qi P."/>
            <person name="Bennetzen J.L."/>
            <person name="Dai X."/>
            <person name="Dawson M.W."/>
            <person name="Muller H.G."/>
            <person name="Kugler K."/>
            <person name="Rivarola-Duarte L."/>
            <person name="Spannagl M."/>
            <person name="Mayer K.F.X."/>
            <person name="Lu F.H."/>
            <person name="Bevan M.W."/>
            <person name="Leroy P."/>
            <person name="Li P."/>
            <person name="You F.M."/>
            <person name="Sun Q."/>
            <person name="Liu Z."/>
            <person name="Lyons E."/>
            <person name="Wicker T."/>
            <person name="Salzberg S.L."/>
            <person name="Devos K.M."/>
            <person name="Dvorak J."/>
        </authorList>
    </citation>
    <scope>NUCLEOTIDE SEQUENCE [LARGE SCALE GENOMIC DNA]</scope>
    <source>
        <strain evidence="1">cv. AL8/78</strain>
    </source>
</reference>
<dbReference type="EnsemblPlants" id="AET6Gv20712000.1">
    <property type="protein sequence ID" value="AET6Gv20712000.1"/>
    <property type="gene ID" value="AET6Gv20712000"/>
</dbReference>
<name>A0A453PES4_AEGTS</name>
<organism evidence="1 2">
    <name type="scientific">Aegilops tauschii subsp. strangulata</name>
    <name type="common">Goatgrass</name>
    <dbReference type="NCBI Taxonomy" id="200361"/>
    <lineage>
        <taxon>Eukaryota</taxon>
        <taxon>Viridiplantae</taxon>
        <taxon>Streptophyta</taxon>
        <taxon>Embryophyta</taxon>
        <taxon>Tracheophyta</taxon>
        <taxon>Spermatophyta</taxon>
        <taxon>Magnoliopsida</taxon>
        <taxon>Liliopsida</taxon>
        <taxon>Poales</taxon>
        <taxon>Poaceae</taxon>
        <taxon>BOP clade</taxon>
        <taxon>Pooideae</taxon>
        <taxon>Triticodae</taxon>
        <taxon>Triticeae</taxon>
        <taxon>Triticinae</taxon>
        <taxon>Aegilops</taxon>
    </lineage>
</organism>
<reference evidence="2" key="1">
    <citation type="journal article" date="2014" name="Science">
        <title>Ancient hybridizations among the ancestral genomes of bread wheat.</title>
        <authorList>
            <consortium name="International Wheat Genome Sequencing Consortium,"/>
            <person name="Marcussen T."/>
            <person name="Sandve S.R."/>
            <person name="Heier L."/>
            <person name="Spannagl M."/>
            <person name="Pfeifer M."/>
            <person name="Jakobsen K.S."/>
            <person name="Wulff B.B."/>
            <person name="Steuernagel B."/>
            <person name="Mayer K.F."/>
            <person name="Olsen O.A."/>
        </authorList>
    </citation>
    <scope>NUCLEOTIDE SEQUENCE [LARGE SCALE GENOMIC DNA]</scope>
    <source>
        <strain evidence="2">cv. AL8/78</strain>
    </source>
</reference>
<dbReference type="AlphaFoldDB" id="A0A453PES4"/>
<reference evidence="2" key="2">
    <citation type="journal article" date="2017" name="Nat. Plants">
        <title>The Aegilops tauschii genome reveals multiple impacts of transposons.</title>
        <authorList>
            <person name="Zhao G."/>
            <person name="Zou C."/>
            <person name="Li K."/>
            <person name="Wang K."/>
            <person name="Li T."/>
            <person name="Gao L."/>
            <person name="Zhang X."/>
            <person name="Wang H."/>
            <person name="Yang Z."/>
            <person name="Liu X."/>
            <person name="Jiang W."/>
            <person name="Mao L."/>
            <person name="Kong X."/>
            <person name="Jiao Y."/>
            <person name="Jia J."/>
        </authorList>
    </citation>
    <scope>NUCLEOTIDE SEQUENCE [LARGE SCALE GENOMIC DNA]</scope>
    <source>
        <strain evidence="2">cv. AL8/78</strain>
    </source>
</reference>
<reference evidence="1" key="5">
    <citation type="journal article" date="2021" name="G3 (Bethesda)">
        <title>Aegilops tauschii genome assembly Aet v5.0 features greater sequence contiguity and improved annotation.</title>
        <authorList>
            <person name="Wang L."/>
            <person name="Zhu T."/>
            <person name="Rodriguez J.C."/>
            <person name="Deal K.R."/>
            <person name="Dubcovsky J."/>
            <person name="McGuire P.E."/>
            <person name="Lux T."/>
            <person name="Spannagl M."/>
            <person name="Mayer K.F.X."/>
            <person name="Baldrich P."/>
            <person name="Meyers B.C."/>
            <person name="Huo N."/>
            <person name="Gu Y.Q."/>
            <person name="Zhou H."/>
            <person name="Devos K.M."/>
            <person name="Bennetzen J.L."/>
            <person name="Unver T."/>
            <person name="Budak H."/>
            <person name="Gulick P.J."/>
            <person name="Galiba G."/>
            <person name="Kalapos B."/>
            <person name="Nelson D.R."/>
            <person name="Li P."/>
            <person name="You F.M."/>
            <person name="Luo M.C."/>
            <person name="Dvorak J."/>
        </authorList>
    </citation>
    <scope>NUCLEOTIDE SEQUENCE [LARGE SCALE GENOMIC DNA]</scope>
    <source>
        <strain evidence="1">cv. AL8/78</strain>
    </source>
</reference>
<keyword evidence="2" id="KW-1185">Reference proteome</keyword>
<sequence>MQKLQFPAVNLQKSYKTTVNLTAAEMSCLRSSRVPCHEQSLCCLWARSSPVEHQNFTSLPCLCTKDTVYTRSGTSCPFLVHGVNNLFRL</sequence>